<dbReference type="GO" id="GO:0005615">
    <property type="term" value="C:extracellular space"/>
    <property type="evidence" value="ECO:0007669"/>
    <property type="project" value="TreeGrafter"/>
</dbReference>
<dbReference type="SUPFAM" id="SSF56300">
    <property type="entry name" value="Metallo-dependent phosphatases"/>
    <property type="match status" value="1"/>
</dbReference>
<name>A0A4C1ZHS7_EUMVA</name>
<dbReference type="AlphaFoldDB" id="A0A4C1ZHS7"/>
<dbReference type="PANTHER" id="PTHR10340">
    <property type="entry name" value="SPHINGOMYELIN PHOSPHODIESTERASE"/>
    <property type="match status" value="1"/>
</dbReference>
<evidence type="ECO:0000256" key="1">
    <source>
        <dbReference type="ARBA" id="ARBA00022801"/>
    </source>
</evidence>
<dbReference type="InterPro" id="IPR029052">
    <property type="entry name" value="Metallo-depent_PP-like"/>
</dbReference>
<feature type="region of interest" description="Disordered" evidence="3">
    <location>
        <begin position="28"/>
        <end position="47"/>
    </location>
</feature>
<keyword evidence="5" id="KW-1185">Reference proteome</keyword>
<keyword evidence="1" id="KW-0378">Hydrolase</keyword>
<evidence type="ECO:0000313" key="5">
    <source>
        <dbReference type="Proteomes" id="UP000299102"/>
    </source>
</evidence>
<keyword evidence="2" id="KW-0325">Glycoprotein</keyword>
<proteinExistence type="predicted"/>
<sequence>MHDSGPLNEIFAIPSAVLDEKSSLRVSSGCRHTRGDHGQQRGRHRGEHTCDSSWALIQSAAAAMGERHPDTLEFVLWTGDFLSSSMENLSENFKLEAVRNVTELLGRTFSSQFVFPALGHNDPPPSKRLVEMWMQWLPTEALQTFETGQCALNYLKICSNVQKTIDIEISIRIERTASIERDRDREQLLLRESSQGGYYTIEQSHSKLRIVVLNSVLWAGGAARTDGPHKAHAQWDWLEYVLGKARQRREMVLQDSYLYL</sequence>
<dbReference type="STRING" id="151549.A0A4C1ZHS7"/>
<dbReference type="GO" id="GO:0008081">
    <property type="term" value="F:phosphoric diester hydrolase activity"/>
    <property type="evidence" value="ECO:0007669"/>
    <property type="project" value="TreeGrafter"/>
</dbReference>
<evidence type="ECO:0000256" key="2">
    <source>
        <dbReference type="ARBA" id="ARBA00023180"/>
    </source>
</evidence>
<dbReference type="Proteomes" id="UP000299102">
    <property type="component" value="Unassembled WGS sequence"/>
</dbReference>
<accession>A0A4C1ZHS7</accession>
<evidence type="ECO:0000313" key="4">
    <source>
        <dbReference type="EMBL" id="GBP86673.1"/>
    </source>
</evidence>
<evidence type="ECO:0000256" key="3">
    <source>
        <dbReference type="SAM" id="MobiDB-lite"/>
    </source>
</evidence>
<protein>
    <submittedName>
        <fullName evidence="4">Acid sphingomyelinase-like phosphodiesterase 3b</fullName>
    </submittedName>
</protein>
<dbReference type="PANTHER" id="PTHR10340:SF57">
    <property type="entry name" value="METALLOPHOS DOMAIN-CONTAINING PROTEIN"/>
    <property type="match status" value="1"/>
</dbReference>
<dbReference type="EMBL" id="BGZK01001808">
    <property type="protein sequence ID" value="GBP86673.1"/>
    <property type="molecule type" value="Genomic_DNA"/>
</dbReference>
<gene>
    <name evidence="4" type="primary">SMPDL3B</name>
    <name evidence="4" type="ORF">EVAR_99334_1</name>
</gene>
<reference evidence="4 5" key="1">
    <citation type="journal article" date="2019" name="Commun. Biol.">
        <title>The bagworm genome reveals a unique fibroin gene that provides high tensile strength.</title>
        <authorList>
            <person name="Kono N."/>
            <person name="Nakamura H."/>
            <person name="Ohtoshi R."/>
            <person name="Tomita M."/>
            <person name="Numata K."/>
            <person name="Arakawa K."/>
        </authorList>
    </citation>
    <scope>NUCLEOTIDE SEQUENCE [LARGE SCALE GENOMIC DNA]</scope>
</reference>
<organism evidence="4 5">
    <name type="scientific">Eumeta variegata</name>
    <name type="common">Bagworm moth</name>
    <name type="synonym">Eumeta japonica</name>
    <dbReference type="NCBI Taxonomy" id="151549"/>
    <lineage>
        <taxon>Eukaryota</taxon>
        <taxon>Metazoa</taxon>
        <taxon>Ecdysozoa</taxon>
        <taxon>Arthropoda</taxon>
        <taxon>Hexapoda</taxon>
        <taxon>Insecta</taxon>
        <taxon>Pterygota</taxon>
        <taxon>Neoptera</taxon>
        <taxon>Endopterygota</taxon>
        <taxon>Lepidoptera</taxon>
        <taxon>Glossata</taxon>
        <taxon>Ditrysia</taxon>
        <taxon>Tineoidea</taxon>
        <taxon>Psychidae</taxon>
        <taxon>Oiketicinae</taxon>
        <taxon>Eumeta</taxon>
    </lineage>
</organism>
<dbReference type="OrthoDB" id="348678at2759"/>
<comment type="caution">
    <text evidence="4">The sequence shown here is derived from an EMBL/GenBank/DDBJ whole genome shotgun (WGS) entry which is preliminary data.</text>
</comment>